<dbReference type="PRINTS" id="PR00352">
    <property type="entry name" value="3FE4SFRDOXIN"/>
</dbReference>
<accession>A0ABP7FI38</accession>
<evidence type="ECO:0000256" key="1">
    <source>
        <dbReference type="ARBA" id="ARBA00022723"/>
    </source>
</evidence>
<protein>
    <recommendedName>
        <fullName evidence="4">Ferredoxin</fullName>
    </recommendedName>
</protein>
<evidence type="ECO:0000313" key="5">
    <source>
        <dbReference type="EMBL" id="GAA3737968.1"/>
    </source>
</evidence>
<organism evidence="5 6">
    <name type="scientific">Streptomyces tremellae</name>
    <dbReference type="NCBI Taxonomy" id="1124239"/>
    <lineage>
        <taxon>Bacteria</taxon>
        <taxon>Bacillati</taxon>
        <taxon>Actinomycetota</taxon>
        <taxon>Actinomycetes</taxon>
        <taxon>Kitasatosporales</taxon>
        <taxon>Streptomycetaceae</taxon>
        <taxon>Streptomyces</taxon>
    </lineage>
</organism>
<keyword evidence="2 4" id="KW-0408">Iron</keyword>
<evidence type="ECO:0000256" key="3">
    <source>
        <dbReference type="ARBA" id="ARBA00023014"/>
    </source>
</evidence>
<keyword evidence="6" id="KW-1185">Reference proteome</keyword>
<evidence type="ECO:0000256" key="4">
    <source>
        <dbReference type="RuleBase" id="RU368020"/>
    </source>
</evidence>
<sequence length="76" mass="7727">MTGWHIEVDDHVCIGSGMCAALAPERFALDGSTATVVRDAADAPEDEVLLDVADSCPSSAITVTDGASGEVVGPRP</sequence>
<evidence type="ECO:0000256" key="2">
    <source>
        <dbReference type="ARBA" id="ARBA00023004"/>
    </source>
</evidence>
<keyword evidence="3 4" id="KW-0411">Iron-sulfur</keyword>
<name>A0ABP7FI38_9ACTN</name>
<dbReference type="Proteomes" id="UP001499884">
    <property type="component" value="Unassembled WGS sequence"/>
</dbReference>
<dbReference type="EMBL" id="BAABEP010000027">
    <property type="protein sequence ID" value="GAA3737968.1"/>
    <property type="molecule type" value="Genomic_DNA"/>
</dbReference>
<proteinExistence type="predicted"/>
<evidence type="ECO:0000313" key="6">
    <source>
        <dbReference type="Proteomes" id="UP001499884"/>
    </source>
</evidence>
<comment type="caution">
    <text evidence="5">The sequence shown here is derived from an EMBL/GenBank/DDBJ whole genome shotgun (WGS) entry which is preliminary data.</text>
</comment>
<dbReference type="Pfam" id="PF13370">
    <property type="entry name" value="Fer4_13"/>
    <property type="match status" value="1"/>
</dbReference>
<keyword evidence="1 4" id="KW-0479">Metal-binding</keyword>
<comment type="function">
    <text evidence="4">Ferredoxins are iron-sulfur proteins that transfer electrons in a wide variety of metabolic reactions.</text>
</comment>
<reference evidence="6" key="1">
    <citation type="journal article" date="2019" name="Int. J. Syst. Evol. Microbiol.">
        <title>The Global Catalogue of Microorganisms (GCM) 10K type strain sequencing project: providing services to taxonomists for standard genome sequencing and annotation.</title>
        <authorList>
            <consortium name="The Broad Institute Genomics Platform"/>
            <consortium name="The Broad Institute Genome Sequencing Center for Infectious Disease"/>
            <person name="Wu L."/>
            <person name="Ma J."/>
        </authorList>
    </citation>
    <scope>NUCLEOTIDE SEQUENCE [LARGE SCALE GENOMIC DNA]</scope>
    <source>
        <strain evidence="6">JCM 30846</strain>
    </source>
</reference>
<dbReference type="SUPFAM" id="SSF54862">
    <property type="entry name" value="4Fe-4S ferredoxins"/>
    <property type="match status" value="1"/>
</dbReference>
<dbReference type="Gene3D" id="3.30.70.20">
    <property type="match status" value="1"/>
</dbReference>
<keyword evidence="4" id="KW-0249">Electron transport</keyword>
<dbReference type="InterPro" id="IPR001080">
    <property type="entry name" value="3Fe4S_ferredoxin"/>
</dbReference>
<keyword evidence="4" id="KW-0813">Transport</keyword>
<gene>
    <name evidence="5" type="ORF">GCM10023082_39050</name>
</gene>